<name>A0AAD5X7M1_9FUNG</name>
<feature type="domain" description="SET" evidence="1">
    <location>
        <begin position="58"/>
        <end position="97"/>
    </location>
</feature>
<protein>
    <recommendedName>
        <fullName evidence="1">SET domain-containing protein</fullName>
    </recommendedName>
</protein>
<dbReference type="PANTHER" id="PTHR12350">
    <property type="entry name" value="HISTONE-LYSINE N-METHYLTRANSFERASE-RELATED"/>
    <property type="match status" value="1"/>
</dbReference>
<organism evidence="2 3">
    <name type="scientific">Rhizophlyctis rosea</name>
    <dbReference type="NCBI Taxonomy" id="64517"/>
    <lineage>
        <taxon>Eukaryota</taxon>
        <taxon>Fungi</taxon>
        <taxon>Fungi incertae sedis</taxon>
        <taxon>Chytridiomycota</taxon>
        <taxon>Chytridiomycota incertae sedis</taxon>
        <taxon>Chytridiomycetes</taxon>
        <taxon>Rhizophlyctidales</taxon>
        <taxon>Rhizophlyctidaceae</taxon>
        <taxon>Rhizophlyctis</taxon>
    </lineage>
</organism>
<evidence type="ECO:0000313" key="2">
    <source>
        <dbReference type="EMBL" id="KAJ3055704.1"/>
    </source>
</evidence>
<accession>A0AAD5X7M1</accession>
<dbReference type="Proteomes" id="UP001212841">
    <property type="component" value="Unassembled WGS sequence"/>
</dbReference>
<dbReference type="InterPro" id="IPR001214">
    <property type="entry name" value="SET_dom"/>
</dbReference>
<sequence length="152" mass="17311">YTDKFRVIQKPGDFNSKLVTLLPIKKGEALATLEGVQHNAEKRWSSVQVSSTEHIELASELVYMNHSCDPSVHVDTTEMKVVAERDLQPGDEISFFYPSTEWDMSQPFDCWCGASQCNKRIAGARHLPAEVLDRYFVNEHIRTLRSKLEPSV</sequence>
<dbReference type="AlphaFoldDB" id="A0AAD5X7M1"/>
<dbReference type="EMBL" id="JADGJD010000066">
    <property type="protein sequence ID" value="KAJ3055704.1"/>
    <property type="molecule type" value="Genomic_DNA"/>
</dbReference>
<dbReference type="PANTHER" id="PTHR12350:SF19">
    <property type="entry name" value="SET DOMAIN-CONTAINING PROTEIN"/>
    <property type="match status" value="1"/>
</dbReference>
<feature type="non-terminal residue" evidence="2">
    <location>
        <position position="152"/>
    </location>
</feature>
<evidence type="ECO:0000259" key="1">
    <source>
        <dbReference type="Pfam" id="PF00856"/>
    </source>
</evidence>
<reference evidence="2" key="1">
    <citation type="submission" date="2020-05" db="EMBL/GenBank/DDBJ databases">
        <title>Phylogenomic resolution of chytrid fungi.</title>
        <authorList>
            <person name="Stajich J.E."/>
            <person name="Amses K."/>
            <person name="Simmons R."/>
            <person name="Seto K."/>
            <person name="Myers J."/>
            <person name="Bonds A."/>
            <person name="Quandt C.A."/>
            <person name="Barry K."/>
            <person name="Liu P."/>
            <person name="Grigoriev I."/>
            <person name="Longcore J.E."/>
            <person name="James T.Y."/>
        </authorList>
    </citation>
    <scope>NUCLEOTIDE SEQUENCE</scope>
    <source>
        <strain evidence="2">JEL0318</strain>
    </source>
</reference>
<dbReference type="Pfam" id="PF00856">
    <property type="entry name" value="SET"/>
    <property type="match status" value="1"/>
</dbReference>
<keyword evidence="3" id="KW-1185">Reference proteome</keyword>
<dbReference type="InterPro" id="IPR046341">
    <property type="entry name" value="SET_dom_sf"/>
</dbReference>
<dbReference type="SUPFAM" id="SSF82199">
    <property type="entry name" value="SET domain"/>
    <property type="match status" value="1"/>
</dbReference>
<comment type="caution">
    <text evidence="2">The sequence shown here is derived from an EMBL/GenBank/DDBJ whole genome shotgun (WGS) entry which is preliminary data.</text>
</comment>
<dbReference type="Gene3D" id="2.170.270.10">
    <property type="entry name" value="SET domain"/>
    <property type="match status" value="1"/>
</dbReference>
<evidence type="ECO:0000313" key="3">
    <source>
        <dbReference type="Proteomes" id="UP001212841"/>
    </source>
</evidence>
<dbReference type="InterPro" id="IPR053201">
    <property type="entry name" value="Flavunoidine_N-MTase"/>
</dbReference>
<gene>
    <name evidence="2" type="ORF">HK097_009671</name>
</gene>
<proteinExistence type="predicted"/>